<evidence type="ECO:0000256" key="9">
    <source>
        <dbReference type="HAMAP-Rule" id="MF_00061"/>
    </source>
</evidence>
<keyword evidence="5 9" id="KW-0547">Nucleotide-binding</keyword>
<evidence type="ECO:0000256" key="2">
    <source>
        <dbReference type="ARBA" id="ARBA00012052"/>
    </source>
</evidence>
<evidence type="ECO:0000259" key="10">
    <source>
        <dbReference type="Pfam" id="PF00288"/>
    </source>
</evidence>
<evidence type="ECO:0000256" key="3">
    <source>
        <dbReference type="ARBA" id="ARBA00017473"/>
    </source>
</evidence>
<feature type="domain" description="GHMP kinase N-terminal" evidence="10">
    <location>
        <begin position="67"/>
        <end position="145"/>
    </location>
</feature>
<accession>A0A7W3U0C4</accession>
<feature type="active site" evidence="9">
    <location>
        <position position="137"/>
    </location>
</feature>
<dbReference type="GO" id="GO:0019288">
    <property type="term" value="P:isopentenyl diphosphate biosynthetic process, methylerythritol 4-phosphate pathway"/>
    <property type="evidence" value="ECO:0007669"/>
    <property type="project" value="UniProtKB-UniRule"/>
</dbReference>
<dbReference type="PIRSF" id="PIRSF010376">
    <property type="entry name" value="IspE"/>
    <property type="match status" value="1"/>
</dbReference>
<protein>
    <recommendedName>
        <fullName evidence="3 9">4-diphosphocytidyl-2-C-methyl-D-erythritol kinase</fullName>
        <shortName evidence="9">CMK</shortName>
        <ecNumber evidence="2 9">2.7.1.148</ecNumber>
    </recommendedName>
    <alternativeName>
        <fullName evidence="8 9">4-(cytidine-5'-diphospho)-2-C-methyl-D-erythritol kinase</fullName>
    </alternativeName>
</protein>
<name>A0A7W3U0C4_9LACO</name>
<keyword evidence="4 9" id="KW-0808">Transferase</keyword>
<comment type="caution">
    <text evidence="12">The sequence shown here is derived from an EMBL/GenBank/DDBJ whole genome shotgun (WGS) entry which is preliminary data.</text>
</comment>
<dbReference type="GO" id="GO:0050515">
    <property type="term" value="F:4-(cytidine 5'-diphospho)-2-C-methyl-D-erythritol kinase activity"/>
    <property type="evidence" value="ECO:0007669"/>
    <property type="project" value="UniProtKB-UniRule"/>
</dbReference>
<dbReference type="EMBL" id="JACIUY010000063">
    <property type="protein sequence ID" value="MBB1086602.1"/>
    <property type="molecule type" value="Genomic_DNA"/>
</dbReference>
<evidence type="ECO:0000256" key="6">
    <source>
        <dbReference type="ARBA" id="ARBA00022777"/>
    </source>
</evidence>
<organism evidence="12 13">
    <name type="scientific">Limosilactobacillus fastidiosus</name>
    <dbReference type="NCBI Taxonomy" id="2759855"/>
    <lineage>
        <taxon>Bacteria</taxon>
        <taxon>Bacillati</taxon>
        <taxon>Bacillota</taxon>
        <taxon>Bacilli</taxon>
        <taxon>Lactobacillales</taxon>
        <taxon>Lactobacillaceae</taxon>
        <taxon>Limosilactobacillus</taxon>
    </lineage>
</organism>
<evidence type="ECO:0000256" key="8">
    <source>
        <dbReference type="ARBA" id="ARBA00032554"/>
    </source>
</evidence>
<dbReference type="HAMAP" id="MF_00061">
    <property type="entry name" value="IspE"/>
    <property type="match status" value="1"/>
</dbReference>
<dbReference type="RefSeq" id="WP_182581469.1">
    <property type="nucleotide sequence ID" value="NZ_JACIUY010000063.1"/>
</dbReference>
<feature type="binding site" evidence="9">
    <location>
        <begin position="95"/>
        <end position="105"/>
    </location>
    <ligand>
        <name>ATP</name>
        <dbReference type="ChEBI" id="CHEBI:30616"/>
    </ligand>
</feature>
<evidence type="ECO:0000256" key="1">
    <source>
        <dbReference type="ARBA" id="ARBA00009684"/>
    </source>
</evidence>
<dbReference type="GO" id="GO:0016114">
    <property type="term" value="P:terpenoid biosynthetic process"/>
    <property type="evidence" value="ECO:0007669"/>
    <property type="project" value="UniProtKB-UniRule"/>
</dbReference>
<keyword evidence="6 9" id="KW-0418">Kinase</keyword>
<evidence type="ECO:0000256" key="7">
    <source>
        <dbReference type="ARBA" id="ARBA00022840"/>
    </source>
</evidence>
<dbReference type="Proteomes" id="UP000518255">
    <property type="component" value="Unassembled WGS sequence"/>
</dbReference>
<keyword evidence="9" id="KW-0414">Isoprene biosynthesis</keyword>
<comment type="function">
    <text evidence="9">Catalyzes the phosphorylation of the position 2 hydroxy group of 4-diphosphocytidyl-2C-methyl-D-erythritol.</text>
</comment>
<evidence type="ECO:0000256" key="5">
    <source>
        <dbReference type="ARBA" id="ARBA00022741"/>
    </source>
</evidence>
<dbReference type="SUPFAM" id="SSF54211">
    <property type="entry name" value="Ribosomal protein S5 domain 2-like"/>
    <property type="match status" value="1"/>
</dbReference>
<dbReference type="SUPFAM" id="SSF55060">
    <property type="entry name" value="GHMP Kinase, C-terminal domain"/>
    <property type="match status" value="1"/>
</dbReference>
<dbReference type="Pfam" id="PF08544">
    <property type="entry name" value="GHMP_kinases_C"/>
    <property type="match status" value="1"/>
</dbReference>
<dbReference type="Gene3D" id="3.30.70.890">
    <property type="entry name" value="GHMP kinase, C-terminal domain"/>
    <property type="match status" value="1"/>
</dbReference>
<dbReference type="InterPro" id="IPR036554">
    <property type="entry name" value="GHMP_kinase_C_sf"/>
</dbReference>
<evidence type="ECO:0000313" key="12">
    <source>
        <dbReference type="EMBL" id="MBB1086602.1"/>
    </source>
</evidence>
<comment type="catalytic activity">
    <reaction evidence="9">
        <text>4-CDP-2-C-methyl-D-erythritol + ATP = 4-CDP-2-C-methyl-D-erythritol 2-phosphate + ADP + H(+)</text>
        <dbReference type="Rhea" id="RHEA:18437"/>
        <dbReference type="ChEBI" id="CHEBI:15378"/>
        <dbReference type="ChEBI" id="CHEBI:30616"/>
        <dbReference type="ChEBI" id="CHEBI:57823"/>
        <dbReference type="ChEBI" id="CHEBI:57919"/>
        <dbReference type="ChEBI" id="CHEBI:456216"/>
        <dbReference type="EC" id="2.7.1.148"/>
    </reaction>
</comment>
<dbReference type="NCBIfam" id="TIGR00154">
    <property type="entry name" value="ispE"/>
    <property type="match status" value="1"/>
</dbReference>
<dbReference type="InterPro" id="IPR013750">
    <property type="entry name" value="GHMP_kinase_C_dom"/>
</dbReference>
<evidence type="ECO:0000256" key="4">
    <source>
        <dbReference type="ARBA" id="ARBA00022679"/>
    </source>
</evidence>
<dbReference type="InterPro" id="IPR004424">
    <property type="entry name" value="IspE"/>
</dbReference>
<dbReference type="AlphaFoldDB" id="A0A7W3U0C4"/>
<dbReference type="PANTHER" id="PTHR43527:SF2">
    <property type="entry name" value="4-DIPHOSPHOCYTIDYL-2-C-METHYL-D-ERYTHRITOL KINASE, CHLOROPLASTIC"/>
    <property type="match status" value="1"/>
</dbReference>
<dbReference type="Pfam" id="PF00288">
    <property type="entry name" value="GHMP_kinases_N"/>
    <property type="match status" value="1"/>
</dbReference>
<evidence type="ECO:0000259" key="11">
    <source>
        <dbReference type="Pfam" id="PF08544"/>
    </source>
</evidence>
<comment type="similarity">
    <text evidence="1 9">Belongs to the GHMP kinase family. IspE subfamily.</text>
</comment>
<reference evidence="12 13" key="1">
    <citation type="submission" date="2020-07" db="EMBL/GenBank/DDBJ databases">
        <title>Description of Limosilactobacillus balticus sp. nov., Limosilactobacillus agrestis sp. nov., Limosilactobacillus albertensis sp. nov., Limosilactobacillus rudii sp. nov., Limosilactobacillus fastidiosus sp. nov., five novel Limosilactobacillus species isolated from the vertebrate gastrointestinal tract, and proposal of 6 subspecies of Limosilactobacillus reuteri adapted to the gastrointestinal tract of specific vertebrate hosts.</title>
        <authorList>
            <person name="Li F."/>
            <person name="Cheng C."/>
            <person name="Zheng J."/>
            <person name="Quevedo R.M."/>
            <person name="Li J."/>
            <person name="Roos S."/>
            <person name="Gaenzle M.G."/>
            <person name="Walter J."/>
        </authorList>
    </citation>
    <scope>NUCLEOTIDE SEQUENCE [LARGE SCALE GENOMIC DNA]</scope>
    <source>
        <strain evidence="12 13">WF-MA3-C</strain>
    </source>
</reference>
<dbReference type="InterPro" id="IPR014721">
    <property type="entry name" value="Ribsml_uS5_D2-typ_fold_subgr"/>
</dbReference>
<dbReference type="InterPro" id="IPR020568">
    <property type="entry name" value="Ribosomal_Su5_D2-typ_SF"/>
</dbReference>
<evidence type="ECO:0000313" key="13">
    <source>
        <dbReference type="Proteomes" id="UP000518255"/>
    </source>
</evidence>
<feature type="domain" description="GHMP kinase C-terminal" evidence="11">
    <location>
        <begin position="199"/>
        <end position="274"/>
    </location>
</feature>
<dbReference type="GO" id="GO:0005524">
    <property type="term" value="F:ATP binding"/>
    <property type="evidence" value="ECO:0007669"/>
    <property type="project" value="UniProtKB-UniRule"/>
</dbReference>
<sequence>MLITEKAPAKLNLSLDSPMRYLDGMPKWDMVMVSVDLADYVSIEISDQPGNIKVYTDSSFLPNDQRNLAFQAANILRNRFHRRDALTINIRKNIPVAAGLGGGSSDAAAVLRILNSAWNLGLSLEELARLSLSIDSDVPYCVYGKLAHVTEHGEKIELLPPQPHYWVVIAKQQISVSTPQMLRQIDYTQINHLENQKLIRNLQNGDWQGATKYMGNVLEPLTMRHYPEIKQLKDKMLSLGADVAQMSGTGPSVFAICHTESRARRVQNGIRGFCRNVNIVTLL</sequence>
<gene>
    <name evidence="9" type="primary">ispE</name>
    <name evidence="12" type="ORF">H5R63_07415</name>
</gene>
<comment type="pathway">
    <text evidence="9">Isoprenoid biosynthesis; isopentenyl diphosphate biosynthesis via DXP pathway; isopentenyl diphosphate from 1-deoxy-D-xylulose 5-phosphate: step 3/6.</text>
</comment>
<keyword evidence="7 9" id="KW-0067">ATP-binding</keyword>
<dbReference type="UniPathway" id="UPA00056">
    <property type="reaction ID" value="UER00094"/>
</dbReference>
<feature type="active site" evidence="9">
    <location>
        <position position="10"/>
    </location>
</feature>
<dbReference type="PANTHER" id="PTHR43527">
    <property type="entry name" value="4-DIPHOSPHOCYTIDYL-2-C-METHYL-D-ERYTHRITOL KINASE, CHLOROPLASTIC"/>
    <property type="match status" value="1"/>
</dbReference>
<proteinExistence type="inferred from homology"/>
<dbReference type="Gene3D" id="3.30.230.10">
    <property type="match status" value="1"/>
</dbReference>
<dbReference type="InterPro" id="IPR006204">
    <property type="entry name" value="GHMP_kinase_N_dom"/>
</dbReference>
<dbReference type="EC" id="2.7.1.148" evidence="2 9"/>